<accession>A0ABW8LZN8</accession>
<keyword evidence="2" id="KW-1185">Reference proteome</keyword>
<evidence type="ECO:0000313" key="1">
    <source>
        <dbReference type="EMBL" id="MFK4271385.1"/>
    </source>
</evidence>
<organism evidence="1 2">
    <name type="scientific">Streptomyces milbemycinicus</name>
    <dbReference type="NCBI Taxonomy" id="476552"/>
    <lineage>
        <taxon>Bacteria</taxon>
        <taxon>Bacillati</taxon>
        <taxon>Actinomycetota</taxon>
        <taxon>Actinomycetes</taxon>
        <taxon>Kitasatosporales</taxon>
        <taxon>Streptomycetaceae</taxon>
        <taxon>Streptomyces</taxon>
    </lineage>
</organism>
<gene>
    <name evidence="1" type="ORF">ACI2L5_41720</name>
</gene>
<dbReference type="Proteomes" id="UP001620295">
    <property type="component" value="Unassembled WGS sequence"/>
</dbReference>
<dbReference type="RefSeq" id="WP_358647393.1">
    <property type="nucleotide sequence ID" value="NZ_JBFACG010000023.1"/>
</dbReference>
<proteinExistence type="predicted"/>
<comment type="caution">
    <text evidence="1">The sequence shown here is derived from an EMBL/GenBank/DDBJ whole genome shotgun (WGS) entry which is preliminary data.</text>
</comment>
<sequence>MRRPQEIRDPGDLAPPAPVTDRELELAEVLIGQLPGVDITALHDEYGAALDQIVTAKLEGLGWAERRRPSPSPPST</sequence>
<reference evidence="1 2" key="1">
    <citation type="submission" date="2024-11" db="EMBL/GenBank/DDBJ databases">
        <title>The Natural Products Discovery Center: Release of the First 8490 Sequenced Strains for Exploring Actinobacteria Biosynthetic Diversity.</title>
        <authorList>
            <person name="Kalkreuter E."/>
            <person name="Kautsar S.A."/>
            <person name="Yang D."/>
            <person name="Bader C.D."/>
            <person name="Teijaro C.N."/>
            <person name="Fluegel L."/>
            <person name="Davis C.M."/>
            <person name="Simpson J.R."/>
            <person name="Lauterbach L."/>
            <person name="Steele A.D."/>
            <person name="Gui C."/>
            <person name="Meng S."/>
            <person name="Li G."/>
            <person name="Viehrig K."/>
            <person name="Ye F."/>
            <person name="Su P."/>
            <person name="Kiefer A.F."/>
            <person name="Nichols A."/>
            <person name="Cepeda A.J."/>
            <person name="Yan W."/>
            <person name="Fan B."/>
            <person name="Jiang Y."/>
            <person name="Adhikari A."/>
            <person name="Zheng C.-J."/>
            <person name="Schuster L."/>
            <person name="Cowan T.M."/>
            <person name="Smanski M.J."/>
            <person name="Chevrette M.G."/>
            <person name="De Carvalho L.P.S."/>
            <person name="Shen B."/>
        </authorList>
    </citation>
    <scope>NUCLEOTIDE SEQUENCE [LARGE SCALE GENOMIC DNA]</scope>
    <source>
        <strain evidence="1 2">NPDC020863</strain>
    </source>
</reference>
<dbReference type="EMBL" id="JBJDQH010000018">
    <property type="protein sequence ID" value="MFK4271385.1"/>
    <property type="molecule type" value="Genomic_DNA"/>
</dbReference>
<name>A0ABW8LZN8_9ACTN</name>
<evidence type="ECO:0000313" key="2">
    <source>
        <dbReference type="Proteomes" id="UP001620295"/>
    </source>
</evidence>
<protein>
    <submittedName>
        <fullName evidence="1">Uncharacterized protein</fullName>
    </submittedName>
</protein>